<comment type="caution">
    <text evidence="2">The sequence shown here is derived from an EMBL/GenBank/DDBJ whole genome shotgun (WGS) entry which is preliminary data.</text>
</comment>
<keyword evidence="3" id="KW-1185">Reference proteome</keyword>
<dbReference type="Proteomes" id="UP001164286">
    <property type="component" value="Unassembled WGS sequence"/>
</dbReference>
<feature type="region of interest" description="Disordered" evidence="1">
    <location>
        <begin position="366"/>
        <end position="387"/>
    </location>
</feature>
<accession>A0AA38LTL7</accession>
<proteinExistence type="predicted"/>
<sequence length="387" mass="43489">MSELPLDIWLLVRDIFQDDLTLDPHGKVSQDIVDSHAAIMNLAGTSRRLAHISKLHTPSQGRRSIVAFNPGKLFDQSHQDNSANDTLEKQTLANVIQMYITSITGPSLDRRLTGYSARHDNLYKDCHAIFEAARARMEADPTFLSNIESFVFMSGARWWMSDQKIRENLSDSTTPHETSFDLLQMANERGALFCQHLSEGVNEVSKRTRPSADDPTKMVSIATVCPRASYALHLYGGIDPKQRRMQAPLTRGRLQCGPMTWYWEGPILENKESDVEGTLVGLHLDSLARQFKIGGLEVRSFTGYLPTLSNKSEEMKAWLAELVEDMEHTVSENDNPLPLKNEHGEPLITLKTIDQAREKPCKCGHPRFHPTEMSVTGDDETGAIMDD</sequence>
<dbReference type="GeneID" id="77728991"/>
<organism evidence="2 3">
    <name type="scientific">Dioszegia hungarica</name>
    <dbReference type="NCBI Taxonomy" id="4972"/>
    <lineage>
        <taxon>Eukaryota</taxon>
        <taxon>Fungi</taxon>
        <taxon>Dikarya</taxon>
        <taxon>Basidiomycota</taxon>
        <taxon>Agaricomycotina</taxon>
        <taxon>Tremellomycetes</taxon>
        <taxon>Tremellales</taxon>
        <taxon>Bulleribasidiaceae</taxon>
        <taxon>Dioszegia</taxon>
    </lineage>
</organism>
<protein>
    <submittedName>
        <fullName evidence="2">Uncharacterized protein</fullName>
    </submittedName>
</protein>
<dbReference type="AlphaFoldDB" id="A0AA38LTL7"/>
<reference evidence="2" key="1">
    <citation type="journal article" date="2022" name="G3 (Bethesda)">
        <title>High quality genome of the basidiomycete yeast Dioszegia hungarica PDD-24b-2 isolated from cloud water.</title>
        <authorList>
            <person name="Jarrige D."/>
            <person name="Haridas S."/>
            <person name="Bleykasten-Grosshans C."/>
            <person name="Joly M."/>
            <person name="Nadalig T."/>
            <person name="Sancelme M."/>
            <person name="Vuilleumier S."/>
            <person name="Grigoriev I.V."/>
            <person name="Amato P."/>
            <person name="Bringel F."/>
        </authorList>
    </citation>
    <scope>NUCLEOTIDE SEQUENCE</scope>
    <source>
        <strain evidence="2">PDD-24b-2</strain>
    </source>
</reference>
<gene>
    <name evidence="2" type="ORF">MKK02DRAFT_37781</name>
</gene>
<dbReference type="EMBL" id="JAKWFO010000006">
    <property type="protein sequence ID" value="KAI9634905.1"/>
    <property type="molecule type" value="Genomic_DNA"/>
</dbReference>
<evidence type="ECO:0000313" key="3">
    <source>
        <dbReference type="Proteomes" id="UP001164286"/>
    </source>
</evidence>
<name>A0AA38LTL7_9TREE</name>
<feature type="compositionally biased region" description="Acidic residues" evidence="1">
    <location>
        <begin position="377"/>
        <end position="387"/>
    </location>
</feature>
<dbReference type="RefSeq" id="XP_052944682.1">
    <property type="nucleotide sequence ID" value="XM_053089786.1"/>
</dbReference>
<evidence type="ECO:0000256" key="1">
    <source>
        <dbReference type="SAM" id="MobiDB-lite"/>
    </source>
</evidence>
<evidence type="ECO:0000313" key="2">
    <source>
        <dbReference type="EMBL" id="KAI9634905.1"/>
    </source>
</evidence>